<dbReference type="InterPro" id="IPR025705">
    <property type="entry name" value="Beta_hexosaminidase_sua/sub"/>
</dbReference>
<evidence type="ECO:0000313" key="9">
    <source>
        <dbReference type="EMBL" id="MFC7014380.1"/>
    </source>
</evidence>
<feature type="domain" description="Beta-hexosaminidase bacterial type N-terminal" evidence="8">
    <location>
        <begin position="221"/>
        <end position="357"/>
    </location>
</feature>
<keyword evidence="10" id="KW-1185">Reference proteome</keyword>
<dbReference type="SUPFAM" id="SSF55545">
    <property type="entry name" value="beta-N-acetylhexosaminidase-like domain"/>
    <property type="match status" value="1"/>
</dbReference>
<organism evidence="9 10">
    <name type="scientific">Streptomyces viridiviolaceus</name>
    <dbReference type="NCBI Taxonomy" id="68282"/>
    <lineage>
        <taxon>Bacteria</taxon>
        <taxon>Bacillati</taxon>
        <taxon>Actinomycetota</taxon>
        <taxon>Actinomycetes</taxon>
        <taxon>Kitasatosporales</taxon>
        <taxon>Streptomycetaceae</taxon>
        <taxon>Streptomyces</taxon>
    </lineage>
</organism>
<dbReference type="PANTHER" id="PTHR22600:SF57">
    <property type="entry name" value="BETA-N-ACETYLHEXOSAMINIDASE"/>
    <property type="match status" value="1"/>
</dbReference>
<dbReference type="Pfam" id="PF02838">
    <property type="entry name" value="Glyco_hydro_20b"/>
    <property type="match status" value="1"/>
</dbReference>
<dbReference type="Gene3D" id="2.60.120.260">
    <property type="entry name" value="Galactose-binding domain-like"/>
    <property type="match status" value="1"/>
</dbReference>
<dbReference type="Gene3D" id="3.30.379.10">
    <property type="entry name" value="Chitobiase/beta-hexosaminidase domain 2-like"/>
    <property type="match status" value="1"/>
</dbReference>
<protein>
    <recommendedName>
        <fullName evidence="3">beta-N-acetylhexosaminidase</fullName>
        <ecNumber evidence="3">3.2.1.52</ecNumber>
    </recommendedName>
</protein>
<dbReference type="Pfam" id="PF00728">
    <property type="entry name" value="Glyco_hydro_20"/>
    <property type="match status" value="1"/>
</dbReference>
<keyword evidence="5" id="KW-0326">Glycosidase</keyword>
<sequence>MTVPRRLLVTVAALALCATTLTTLGGSPASADGDHPLMTDPGFESGTFDGGQYYHASLVAPGASGSGHAARVGLDYDGDSRYPRGGNLPVRGTGVSRGMVNKPVRQVEPNTVYEFTAKVRTEGNASVRVGVFDAENVAFYRGAANHVDVSSPTWTTVTRTITTGPRTRELNAFCFLNELGSSSGPGYCDDFAVHKVGPAADPAPAPPDDTRAWGANGFPVTIPAVQSFMRHDGESWQPQGDLSISVRHGQAATLRDDAERIAEEFVDAKLVRTATVRTVDDHARVARGILLTTGAVDLSAAPAKAQALASQAYRLDIDENAVRVTGGSDTGAFYGAQTILQALRSAGRLPAGVVTDWTDQTFRGLQVDSGRRYYSLGWLKNQIKDLAYTKMNYLQLRVKDDQGLRVESAVAPKLVDRLPAGGSWSKAQIADLVAFARRYHVTIVPEIDVPGHSSLDTQVYPEYALPEKTGYDYSRADVREHLARWVREIGATFGTPYVHLGGDEFFDADNPRLLSWVRGFAGPKATGEDGYKALFNYLAGELAEDGRGTWMWNDMISDPAGGAVRLSRDITIDYWAQIYDAPPAGAYLDAGFTLIGSSSDLYHDLWPPLTADAKNNTINQPWPAGQWTTYSSPYVYSGGWGAPYSVPAGSNSVGQFFPIWDDPHGWAPEYVLTQTLLPRLRVHAQSVWNSPDPVTDFAAFDPYLRKLGHAPGFQQPVSTLELNPPQQ</sequence>
<evidence type="ECO:0000259" key="8">
    <source>
        <dbReference type="Pfam" id="PF02838"/>
    </source>
</evidence>
<comment type="caution">
    <text evidence="9">The sequence shown here is derived from an EMBL/GenBank/DDBJ whole genome shotgun (WGS) entry which is preliminary data.</text>
</comment>
<comment type="catalytic activity">
    <reaction evidence="1">
        <text>Hydrolysis of terminal non-reducing N-acetyl-D-hexosamine residues in N-acetyl-beta-D-hexosaminides.</text>
        <dbReference type="EC" id="3.2.1.52"/>
    </reaction>
</comment>
<dbReference type="InterPro" id="IPR029018">
    <property type="entry name" value="Hex-like_dom2"/>
</dbReference>
<dbReference type="InterPro" id="IPR015882">
    <property type="entry name" value="HEX_bac_N"/>
</dbReference>
<dbReference type="InterPro" id="IPR015883">
    <property type="entry name" value="Glyco_hydro_20_cat"/>
</dbReference>
<evidence type="ECO:0000256" key="3">
    <source>
        <dbReference type="ARBA" id="ARBA00012663"/>
    </source>
</evidence>
<dbReference type="PANTHER" id="PTHR22600">
    <property type="entry name" value="BETA-HEXOSAMINIDASE"/>
    <property type="match status" value="1"/>
</dbReference>
<dbReference type="PRINTS" id="PR00738">
    <property type="entry name" value="GLHYDRLASE20"/>
</dbReference>
<evidence type="ECO:0000256" key="6">
    <source>
        <dbReference type="SAM" id="SignalP"/>
    </source>
</evidence>
<evidence type="ECO:0000259" key="7">
    <source>
        <dbReference type="Pfam" id="PF00728"/>
    </source>
</evidence>
<dbReference type="EMBL" id="JBHSYM010000048">
    <property type="protein sequence ID" value="MFC7014380.1"/>
    <property type="molecule type" value="Genomic_DNA"/>
</dbReference>
<evidence type="ECO:0000256" key="4">
    <source>
        <dbReference type="ARBA" id="ARBA00022801"/>
    </source>
</evidence>
<dbReference type="RefSeq" id="WP_189876546.1">
    <property type="nucleotide sequence ID" value="NZ_BMWA01000020.1"/>
</dbReference>
<gene>
    <name evidence="9" type="ORF">ACFQMH_22180</name>
</gene>
<dbReference type="Gene3D" id="3.20.20.80">
    <property type="entry name" value="Glycosidases"/>
    <property type="match status" value="1"/>
</dbReference>
<evidence type="ECO:0000256" key="5">
    <source>
        <dbReference type="ARBA" id="ARBA00023295"/>
    </source>
</evidence>
<name>A0ABW2E2J8_9ACTN</name>
<keyword evidence="6" id="KW-0732">Signal</keyword>
<keyword evidence="4" id="KW-0378">Hydrolase</keyword>
<accession>A0ABW2E2J8</accession>
<feature type="signal peptide" evidence="6">
    <location>
        <begin position="1"/>
        <end position="31"/>
    </location>
</feature>
<feature type="chain" id="PRO_5046675254" description="beta-N-acetylhexosaminidase" evidence="6">
    <location>
        <begin position="32"/>
        <end position="727"/>
    </location>
</feature>
<evidence type="ECO:0000256" key="2">
    <source>
        <dbReference type="ARBA" id="ARBA00006285"/>
    </source>
</evidence>
<dbReference type="Proteomes" id="UP001596409">
    <property type="component" value="Unassembled WGS sequence"/>
</dbReference>
<reference evidence="10" key="1">
    <citation type="journal article" date="2019" name="Int. J. Syst. Evol. Microbiol.">
        <title>The Global Catalogue of Microorganisms (GCM) 10K type strain sequencing project: providing services to taxonomists for standard genome sequencing and annotation.</title>
        <authorList>
            <consortium name="The Broad Institute Genomics Platform"/>
            <consortium name="The Broad Institute Genome Sequencing Center for Infectious Disease"/>
            <person name="Wu L."/>
            <person name="Ma J."/>
        </authorList>
    </citation>
    <scope>NUCLEOTIDE SEQUENCE [LARGE SCALE GENOMIC DNA]</scope>
    <source>
        <strain evidence="10">JCM 4855</strain>
    </source>
</reference>
<dbReference type="EC" id="3.2.1.52" evidence="3"/>
<feature type="domain" description="Glycoside hydrolase family 20 catalytic" evidence="7">
    <location>
        <begin position="362"/>
        <end position="689"/>
    </location>
</feature>
<evidence type="ECO:0000256" key="1">
    <source>
        <dbReference type="ARBA" id="ARBA00001231"/>
    </source>
</evidence>
<evidence type="ECO:0000313" key="10">
    <source>
        <dbReference type="Proteomes" id="UP001596409"/>
    </source>
</evidence>
<proteinExistence type="inferred from homology"/>
<comment type="similarity">
    <text evidence="2">Belongs to the glycosyl hydrolase 20 family.</text>
</comment>
<dbReference type="SUPFAM" id="SSF51445">
    <property type="entry name" value="(Trans)glycosidases"/>
    <property type="match status" value="1"/>
</dbReference>
<dbReference type="InterPro" id="IPR017853">
    <property type="entry name" value="GH"/>
</dbReference>